<dbReference type="PANTHER" id="PTHR12059:SF5">
    <property type="entry name" value="LARGE RIBOSOMAL SUBUNIT PROTEIN UL23M"/>
    <property type="match status" value="1"/>
</dbReference>
<reference evidence="6 7" key="1">
    <citation type="submission" date="2024-04" db="EMBL/GenBank/DDBJ databases">
        <title>Phyllosticta paracitricarpa is synonymous to the EU quarantine fungus P. citricarpa based on phylogenomic analyses.</title>
        <authorList>
            <consortium name="Lawrence Berkeley National Laboratory"/>
            <person name="Van Ingen-Buijs V.A."/>
            <person name="Van Westerhoven A.C."/>
            <person name="Haridas S."/>
            <person name="Skiadas P."/>
            <person name="Martin F."/>
            <person name="Groenewald J.Z."/>
            <person name="Crous P.W."/>
            <person name="Seidl M.F."/>
        </authorList>
    </citation>
    <scope>NUCLEOTIDE SEQUENCE [LARGE SCALE GENOMIC DNA]</scope>
    <source>
        <strain evidence="6 7">CBS 122670</strain>
    </source>
</reference>
<keyword evidence="2" id="KW-0689">Ribosomal protein</keyword>
<evidence type="ECO:0000256" key="3">
    <source>
        <dbReference type="ARBA" id="ARBA00023274"/>
    </source>
</evidence>
<organism evidence="6 7">
    <name type="scientific">Phyllosticta citricarpa</name>
    <dbReference type="NCBI Taxonomy" id="55181"/>
    <lineage>
        <taxon>Eukaryota</taxon>
        <taxon>Fungi</taxon>
        <taxon>Dikarya</taxon>
        <taxon>Ascomycota</taxon>
        <taxon>Pezizomycotina</taxon>
        <taxon>Dothideomycetes</taxon>
        <taxon>Dothideomycetes incertae sedis</taxon>
        <taxon>Botryosphaeriales</taxon>
        <taxon>Phyllostictaceae</taxon>
        <taxon>Phyllosticta</taxon>
    </lineage>
</organism>
<proteinExistence type="inferred from homology"/>
<comment type="similarity">
    <text evidence="1">Belongs to the universal ribosomal protein uL23 family.</text>
</comment>
<comment type="caution">
    <text evidence="6">The sequence shown here is derived from an EMBL/GenBank/DDBJ whole genome shotgun (WGS) entry which is preliminary data.</text>
</comment>
<keyword evidence="3" id="KW-0687">Ribonucleoprotein</keyword>
<evidence type="ECO:0000313" key="6">
    <source>
        <dbReference type="EMBL" id="KAK7530092.1"/>
    </source>
</evidence>
<dbReference type="InterPro" id="IPR012677">
    <property type="entry name" value="Nucleotide-bd_a/b_plait_sf"/>
</dbReference>
<evidence type="ECO:0000256" key="4">
    <source>
        <dbReference type="ARBA" id="ARBA00039977"/>
    </source>
</evidence>
<protein>
    <recommendedName>
        <fullName evidence="4">Large ribosomal subunit protein uL23m</fullName>
    </recommendedName>
</protein>
<gene>
    <name evidence="6" type="ORF">IWX46DRAFT_616805</name>
</gene>
<feature type="region of interest" description="Disordered" evidence="5">
    <location>
        <begin position="140"/>
        <end position="159"/>
    </location>
</feature>
<name>A0ABR1L4F2_9PEZI</name>
<dbReference type="InterPro" id="IPR013025">
    <property type="entry name" value="Ribosomal_uL23-like"/>
</dbReference>
<evidence type="ECO:0000256" key="5">
    <source>
        <dbReference type="SAM" id="MobiDB-lite"/>
    </source>
</evidence>
<dbReference type="InterPro" id="IPR012678">
    <property type="entry name" value="Ribosomal_uL23/eL15/eS24_sf"/>
</dbReference>
<evidence type="ECO:0000256" key="1">
    <source>
        <dbReference type="ARBA" id="ARBA00006700"/>
    </source>
</evidence>
<dbReference type="Gene3D" id="3.30.70.330">
    <property type="match status" value="1"/>
</dbReference>
<feature type="region of interest" description="Disordered" evidence="5">
    <location>
        <begin position="169"/>
        <end position="205"/>
    </location>
</feature>
<evidence type="ECO:0000256" key="2">
    <source>
        <dbReference type="ARBA" id="ARBA00022980"/>
    </source>
</evidence>
<sequence length="205" mass="23926">MATATTTRIASRLLEPFAPFKVGQKQVFMPMFTVTLVRTPFLPPNYAKFLVPLHFNKLDMRDYLWHVYGIETVGSIRSFVQQQPLRMDKPGAMLPRQRHWYRERSIKKMTVEMDKPFIWPEKPEDLSPWSHDLYHAAEEFRGDQESNEDDIHAKPADTKTLREQAEELLSGKTKWQPGGPFRVRAPAQSLEETQAEETPSKQRRS</sequence>
<dbReference type="PANTHER" id="PTHR12059">
    <property type="entry name" value="RIBOSOMAL PROTEIN L23-RELATED"/>
    <property type="match status" value="1"/>
</dbReference>
<dbReference type="Proteomes" id="UP001365128">
    <property type="component" value="Unassembled WGS sequence"/>
</dbReference>
<evidence type="ECO:0000313" key="7">
    <source>
        <dbReference type="Proteomes" id="UP001365128"/>
    </source>
</evidence>
<accession>A0ABR1L4F2</accession>
<keyword evidence="7" id="KW-1185">Reference proteome</keyword>
<dbReference type="SUPFAM" id="SSF54189">
    <property type="entry name" value="Ribosomal proteins S24e, L23 and L15e"/>
    <property type="match status" value="1"/>
</dbReference>
<dbReference type="EMBL" id="JBBPDW010000065">
    <property type="protein sequence ID" value="KAK7530092.1"/>
    <property type="molecule type" value="Genomic_DNA"/>
</dbReference>